<dbReference type="GO" id="GO:0008017">
    <property type="term" value="F:microtubule binding"/>
    <property type="evidence" value="ECO:0007669"/>
    <property type="project" value="InterPro"/>
</dbReference>
<dbReference type="AlphaFoldDB" id="A0A1B0G152"/>
<accession>A0A1B0G152</accession>
<evidence type="ECO:0000313" key="4">
    <source>
        <dbReference type="EnsemblMetazoa" id="GMOY006992-PA"/>
    </source>
</evidence>
<dbReference type="STRING" id="37546.A0A1B0G152"/>
<dbReference type="GO" id="GO:0007018">
    <property type="term" value="P:microtubule-based movement"/>
    <property type="evidence" value="ECO:0007669"/>
    <property type="project" value="InterPro"/>
</dbReference>
<evidence type="ECO:0000256" key="2">
    <source>
        <dbReference type="ARBA" id="ARBA00022840"/>
    </source>
</evidence>
<sequence length="226" mass="25147">MINLGGIDKVSPVWDYNLKKTPALIIFSLIGSCVNKLADGLKHIPYRGCDLYSHIEGLPGRQSPDLNAASSRSHAVFQVHIRMVNIKIGSKRTVRLSMINLGGIDKVSPVWDYNLKKTPALIIFSLIGNCVNKLADGLKHIPYRGCDLYSHIEGLPGRQSPDLNGSPCVNESPNLRGYHTTTAPLVQKKNFSCLYCKNVLKSVESKELYVNKRMLYLILKFPKAAR</sequence>
<keyword evidence="1" id="KW-0547">Nucleotide-binding</keyword>
<evidence type="ECO:0000259" key="3">
    <source>
        <dbReference type="Pfam" id="PF00225"/>
    </source>
</evidence>
<reference evidence="4" key="1">
    <citation type="submission" date="2020-05" db="UniProtKB">
        <authorList>
            <consortium name="EnsemblMetazoa"/>
        </authorList>
    </citation>
    <scope>IDENTIFICATION</scope>
    <source>
        <strain evidence="4">Yale</strain>
    </source>
</reference>
<dbReference type="EnsemblMetazoa" id="GMOY006992-RA">
    <property type="protein sequence ID" value="GMOY006992-PA"/>
    <property type="gene ID" value="GMOY006992"/>
</dbReference>
<dbReference type="InterPro" id="IPR027417">
    <property type="entry name" value="P-loop_NTPase"/>
</dbReference>
<dbReference type="GO" id="GO:0005524">
    <property type="term" value="F:ATP binding"/>
    <property type="evidence" value="ECO:0007669"/>
    <property type="project" value="UniProtKB-KW"/>
</dbReference>
<proteinExistence type="predicted"/>
<dbReference type="PRINTS" id="PR00380">
    <property type="entry name" value="KINESINHEAVY"/>
</dbReference>
<dbReference type="InterPro" id="IPR036961">
    <property type="entry name" value="Kinesin_motor_dom_sf"/>
</dbReference>
<dbReference type="EMBL" id="CCAG010010029">
    <property type="status" value="NOT_ANNOTATED_CDS"/>
    <property type="molecule type" value="Genomic_DNA"/>
</dbReference>
<protein>
    <recommendedName>
        <fullName evidence="3">Kinesin motor domain-containing protein</fullName>
    </recommendedName>
</protein>
<dbReference type="EMBL" id="CCAG010010030">
    <property type="status" value="NOT_ANNOTATED_CDS"/>
    <property type="molecule type" value="Genomic_DNA"/>
</dbReference>
<feature type="domain" description="Kinesin motor" evidence="3">
    <location>
        <begin position="64"/>
        <end position="148"/>
    </location>
</feature>
<organism evidence="4 5">
    <name type="scientific">Glossina morsitans morsitans</name>
    <name type="common">Savannah tsetse fly</name>
    <dbReference type="NCBI Taxonomy" id="37546"/>
    <lineage>
        <taxon>Eukaryota</taxon>
        <taxon>Metazoa</taxon>
        <taxon>Ecdysozoa</taxon>
        <taxon>Arthropoda</taxon>
        <taxon>Hexapoda</taxon>
        <taxon>Insecta</taxon>
        <taxon>Pterygota</taxon>
        <taxon>Neoptera</taxon>
        <taxon>Endopterygota</taxon>
        <taxon>Diptera</taxon>
        <taxon>Brachycera</taxon>
        <taxon>Muscomorpha</taxon>
        <taxon>Hippoboscoidea</taxon>
        <taxon>Glossinidae</taxon>
        <taxon>Glossina</taxon>
    </lineage>
</organism>
<dbReference type="InterPro" id="IPR001752">
    <property type="entry name" value="Kinesin_motor_dom"/>
</dbReference>
<dbReference type="Gene3D" id="3.40.850.10">
    <property type="entry name" value="Kinesin motor domain"/>
    <property type="match status" value="1"/>
</dbReference>
<dbReference type="GO" id="GO:0003777">
    <property type="term" value="F:microtubule motor activity"/>
    <property type="evidence" value="ECO:0007669"/>
    <property type="project" value="InterPro"/>
</dbReference>
<dbReference type="SUPFAM" id="SSF52540">
    <property type="entry name" value="P-loop containing nucleoside triphosphate hydrolases"/>
    <property type="match status" value="1"/>
</dbReference>
<keyword evidence="2" id="KW-0067">ATP-binding</keyword>
<dbReference type="Proteomes" id="UP000092444">
    <property type="component" value="Unassembled WGS sequence"/>
</dbReference>
<name>A0A1B0G152_GLOMM</name>
<keyword evidence="5" id="KW-1185">Reference proteome</keyword>
<dbReference type="Pfam" id="PF00225">
    <property type="entry name" value="Kinesin"/>
    <property type="match status" value="1"/>
</dbReference>
<dbReference type="PhylomeDB" id="A0A1B0G152"/>
<evidence type="ECO:0000256" key="1">
    <source>
        <dbReference type="ARBA" id="ARBA00022741"/>
    </source>
</evidence>
<dbReference type="VEuPathDB" id="VectorBase:GMOY006992"/>
<evidence type="ECO:0000313" key="5">
    <source>
        <dbReference type="Proteomes" id="UP000092444"/>
    </source>
</evidence>